<accession>A0ABU9G371</accession>
<dbReference type="Proteomes" id="UP001379949">
    <property type="component" value="Unassembled WGS sequence"/>
</dbReference>
<feature type="transmembrane region" description="Helical" evidence="4">
    <location>
        <begin position="351"/>
        <end position="371"/>
    </location>
</feature>
<dbReference type="Pfam" id="PF07690">
    <property type="entry name" value="MFS_1"/>
    <property type="match status" value="1"/>
</dbReference>
<dbReference type="PROSITE" id="PS50850">
    <property type="entry name" value="MFS"/>
    <property type="match status" value="1"/>
</dbReference>
<feature type="transmembrane region" description="Helical" evidence="4">
    <location>
        <begin position="175"/>
        <end position="195"/>
    </location>
</feature>
<protein>
    <submittedName>
        <fullName evidence="6">MFS transporter</fullName>
    </submittedName>
</protein>
<feature type="transmembrane region" description="Helical" evidence="4">
    <location>
        <begin position="59"/>
        <end position="77"/>
    </location>
</feature>
<dbReference type="RefSeq" id="WP_341563297.1">
    <property type="nucleotide sequence ID" value="NZ_JBAKAQ010000002.1"/>
</dbReference>
<keyword evidence="1 4" id="KW-0812">Transmembrane</keyword>
<dbReference type="InterPro" id="IPR011701">
    <property type="entry name" value="MFS"/>
</dbReference>
<evidence type="ECO:0000256" key="4">
    <source>
        <dbReference type="SAM" id="Phobius"/>
    </source>
</evidence>
<keyword evidence="7" id="KW-1185">Reference proteome</keyword>
<evidence type="ECO:0000313" key="7">
    <source>
        <dbReference type="Proteomes" id="UP001379949"/>
    </source>
</evidence>
<dbReference type="InterPro" id="IPR036259">
    <property type="entry name" value="MFS_trans_sf"/>
</dbReference>
<feature type="transmembrane region" description="Helical" evidence="4">
    <location>
        <begin position="254"/>
        <end position="276"/>
    </location>
</feature>
<evidence type="ECO:0000256" key="3">
    <source>
        <dbReference type="ARBA" id="ARBA00023136"/>
    </source>
</evidence>
<dbReference type="CDD" id="cd17324">
    <property type="entry name" value="MFS_NepI_like"/>
    <property type="match status" value="1"/>
</dbReference>
<dbReference type="InterPro" id="IPR020846">
    <property type="entry name" value="MFS_dom"/>
</dbReference>
<sequence>MSLQANTIATPQHKAIGPSRSLLFSLSVGAGLSVAAIYYNQPMLGNIGQDFHSSVSATGLIPTLTQIGYALGILLLIPLGDRFNRRHVILAKGLMLAMALILCSFMPSLNGMLVTSLIIGIMATMAQDIVPTAAILAPDAQRGKAVGTVMTGLLIGILLSRVVSGVVTELVGWRVMYQAAAASIIAISVILWRVLPNMETHTNVSYLALMRSMLTLWNRHPTLRRAALSQGLLSLSFSAFWSTLAVMLHQNYGFGSATAGAFGLAGAAGALAAPLAGRLADKQGPSRVTQVGSGLVALSFALMFLLPYLSTNGQIALIILSAIGFDFGVQAALVSHQTLVYGIDPTARGRLNALFFTGMFIGMAAGSALGSQALMSLGWSGVVSLATIAGILSLIIRMTERTK</sequence>
<feature type="transmembrane region" description="Helical" evidence="4">
    <location>
        <begin position="288"/>
        <end position="309"/>
    </location>
</feature>
<reference evidence="6 7" key="1">
    <citation type="submission" date="2024-02" db="EMBL/GenBank/DDBJ databases">
        <title>Bacteria isolated from the canopy kelp, Nereocystis luetkeana.</title>
        <authorList>
            <person name="Pfister C.A."/>
            <person name="Younker I.T."/>
            <person name="Light S.H."/>
        </authorList>
    </citation>
    <scope>NUCLEOTIDE SEQUENCE [LARGE SCALE GENOMIC DNA]</scope>
    <source>
        <strain evidence="6 7">TI.4.07</strain>
    </source>
</reference>
<dbReference type="PANTHER" id="PTHR42910">
    <property type="entry name" value="TRANSPORTER SCO4007-RELATED"/>
    <property type="match status" value="1"/>
</dbReference>
<evidence type="ECO:0000256" key="1">
    <source>
        <dbReference type="ARBA" id="ARBA00022692"/>
    </source>
</evidence>
<feature type="transmembrane region" description="Helical" evidence="4">
    <location>
        <begin position="89"/>
        <end position="107"/>
    </location>
</feature>
<evidence type="ECO:0000313" key="6">
    <source>
        <dbReference type="EMBL" id="MEL0612491.1"/>
    </source>
</evidence>
<feature type="transmembrane region" description="Helical" evidence="4">
    <location>
        <begin position="315"/>
        <end position="339"/>
    </location>
</feature>
<keyword evidence="2 4" id="KW-1133">Transmembrane helix</keyword>
<keyword evidence="3 4" id="KW-0472">Membrane</keyword>
<dbReference type="SUPFAM" id="SSF103473">
    <property type="entry name" value="MFS general substrate transporter"/>
    <property type="match status" value="1"/>
</dbReference>
<dbReference type="Gene3D" id="1.20.1250.20">
    <property type="entry name" value="MFS general substrate transporter like domains"/>
    <property type="match status" value="2"/>
</dbReference>
<evidence type="ECO:0000256" key="2">
    <source>
        <dbReference type="ARBA" id="ARBA00022989"/>
    </source>
</evidence>
<proteinExistence type="predicted"/>
<organism evidence="6 7">
    <name type="scientific">Marinomonas arenicola</name>
    <dbReference type="NCBI Taxonomy" id="569601"/>
    <lineage>
        <taxon>Bacteria</taxon>
        <taxon>Pseudomonadati</taxon>
        <taxon>Pseudomonadota</taxon>
        <taxon>Gammaproteobacteria</taxon>
        <taxon>Oceanospirillales</taxon>
        <taxon>Oceanospirillaceae</taxon>
        <taxon>Marinomonas</taxon>
    </lineage>
</organism>
<feature type="transmembrane region" description="Helical" evidence="4">
    <location>
        <begin position="21"/>
        <end position="39"/>
    </location>
</feature>
<dbReference type="EMBL" id="JBAKAR010000002">
    <property type="protein sequence ID" value="MEL0612491.1"/>
    <property type="molecule type" value="Genomic_DNA"/>
</dbReference>
<feature type="domain" description="Major facilitator superfamily (MFS) profile" evidence="5">
    <location>
        <begin position="22"/>
        <end position="403"/>
    </location>
</feature>
<evidence type="ECO:0000259" key="5">
    <source>
        <dbReference type="PROSITE" id="PS50850"/>
    </source>
</evidence>
<feature type="transmembrane region" description="Helical" evidence="4">
    <location>
        <begin position="377"/>
        <end position="396"/>
    </location>
</feature>
<feature type="transmembrane region" description="Helical" evidence="4">
    <location>
        <begin position="113"/>
        <end position="138"/>
    </location>
</feature>
<name>A0ABU9G371_9GAMM</name>
<feature type="transmembrane region" description="Helical" evidence="4">
    <location>
        <begin position="145"/>
        <end position="163"/>
    </location>
</feature>
<comment type="caution">
    <text evidence="6">The sequence shown here is derived from an EMBL/GenBank/DDBJ whole genome shotgun (WGS) entry which is preliminary data.</text>
</comment>
<feature type="transmembrane region" description="Helical" evidence="4">
    <location>
        <begin position="227"/>
        <end position="248"/>
    </location>
</feature>
<dbReference type="PANTHER" id="PTHR42910:SF1">
    <property type="entry name" value="MAJOR FACILITATOR SUPERFAMILY (MFS) PROFILE DOMAIN-CONTAINING PROTEIN"/>
    <property type="match status" value="1"/>
</dbReference>
<gene>
    <name evidence="6" type="ORF">V6242_04985</name>
</gene>